<dbReference type="InterPro" id="IPR000835">
    <property type="entry name" value="HTH_MarR-typ"/>
</dbReference>
<dbReference type="OrthoDB" id="4823987at2"/>
<accession>A0A366LS58</accession>
<dbReference type="GO" id="GO:0032196">
    <property type="term" value="P:transposition"/>
    <property type="evidence" value="ECO:0007669"/>
    <property type="project" value="TreeGrafter"/>
</dbReference>
<dbReference type="InterPro" id="IPR036390">
    <property type="entry name" value="WH_DNA-bd_sf"/>
</dbReference>
<comment type="caution">
    <text evidence="3">The sequence shown here is derived from an EMBL/GenBank/DDBJ whole genome shotgun (WGS) entry which is preliminary data.</text>
</comment>
<dbReference type="Pfam" id="PF12802">
    <property type="entry name" value="MarR_2"/>
    <property type="match status" value="1"/>
</dbReference>
<evidence type="ECO:0000256" key="1">
    <source>
        <dbReference type="SAM" id="MobiDB-lite"/>
    </source>
</evidence>
<feature type="domain" description="HTH marR-type" evidence="2">
    <location>
        <begin position="90"/>
        <end position="184"/>
    </location>
</feature>
<dbReference type="SUPFAM" id="SSF46785">
    <property type="entry name" value="Winged helix' DNA-binding domain"/>
    <property type="match status" value="1"/>
</dbReference>
<feature type="compositionally biased region" description="Low complexity" evidence="1">
    <location>
        <begin position="69"/>
        <end position="78"/>
    </location>
</feature>
<evidence type="ECO:0000313" key="4">
    <source>
        <dbReference type="Proteomes" id="UP000253303"/>
    </source>
</evidence>
<dbReference type="InterPro" id="IPR051917">
    <property type="entry name" value="Transposase-Integrase"/>
</dbReference>
<dbReference type="GO" id="GO:0003700">
    <property type="term" value="F:DNA-binding transcription factor activity"/>
    <property type="evidence" value="ECO:0007669"/>
    <property type="project" value="InterPro"/>
</dbReference>
<dbReference type="Gene3D" id="1.10.10.10">
    <property type="entry name" value="Winged helix-like DNA-binding domain superfamily/Winged helix DNA-binding domain"/>
    <property type="match status" value="2"/>
</dbReference>
<gene>
    <name evidence="3" type="ORF">DP939_31475</name>
</gene>
<dbReference type="RefSeq" id="WP_113984465.1">
    <property type="nucleotide sequence ID" value="NZ_QMEY01000018.1"/>
</dbReference>
<dbReference type="SMART" id="SM00347">
    <property type="entry name" value="HTH_MARR"/>
    <property type="match status" value="1"/>
</dbReference>
<dbReference type="PANTHER" id="PTHR10948:SF23">
    <property type="entry name" value="TRANSPOSASE INSI FOR INSERTION SEQUENCE ELEMENT IS30A-RELATED"/>
    <property type="match status" value="1"/>
</dbReference>
<keyword evidence="4" id="KW-1185">Reference proteome</keyword>
<dbReference type="AlphaFoldDB" id="A0A366LS58"/>
<protein>
    <recommendedName>
        <fullName evidence="2">HTH marR-type domain-containing protein</fullName>
    </recommendedName>
</protein>
<reference evidence="3 4" key="1">
    <citation type="submission" date="2018-06" db="EMBL/GenBank/DDBJ databases">
        <title>Sphaerisporangium craniellae sp. nov., isolated from a marine sponge in the South China Sea.</title>
        <authorList>
            <person name="Li L."/>
        </authorList>
    </citation>
    <scope>NUCLEOTIDE SEQUENCE [LARGE SCALE GENOMIC DNA]</scope>
    <source>
        <strain evidence="3 4">LHW63015</strain>
    </source>
</reference>
<dbReference type="InterPro" id="IPR025246">
    <property type="entry name" value="IS30-like_HTH"/>
</dbReference>
<dbReference type="GO" id="GO:0005829">
    <property type="term" value="C:cytosol"/>
    <property type="evidence" value="ECO:0007669"/>
    <property type="project" value="TreeGrafter"/>
</dbReference>
<evidence type="ECO:0000313" key="3">
    <source>
        <dbReference type="EMBL" id="RBQ16144.1"/>
    </source>
</evidence>
<dbReference type="EMBL" id="QMEY01000018">
    <property type="protein sequence ID" value="RBQ16144.1"/>
    <property type="molecule type" value="Genomic_DNA"/>
</dbReference>
<feature type="region of interest" description="Disordered" evidence="1">
    <location>
        <begin position="34"/>
        <end position="78"/>
    </location>
</feature>
<dbReference type="Pfam" id="PF13936">
    <property type="entry name" value="HTH_38"/>
    <property type="match status" value="1"/>
</dbReference>
<name>A0A366LS58_9ACTN</name>
<dbReference type="GO" id="GO:0004803">
    <property type="term" value="F:transposase activity"/>
    <property type="evidence" value="ECO:0007669"/>
    <property type="project" value="TreeGrafter"/>
</dbReference>
<feature type="compositionally biased region" description="Low complexity" evidence="1">
    <location>
        <begin position="52"/>
        <end position="62"/>
    </location>
</feature>
<dbReference type="InterPro" id="IPR009057">
    <property type="entry name" value="Homeodomain-like_sf"/>
</dbReference>
<dbReference type="InterPro" id="IPR036388">
    <property type="entry name" value="WH-like_DNA-bd_sf"/>
</dbReference>
<proteinExistence type="predicted"/>
<dbReference type="PANTHER" id="PTHR10948">
    <property type="entry name" value="TRANSPOSASE"/>
    <property type="match status" value="1"/>
</dbReference>
<organism evidence="3 4">
    <name type="scientific">Spongiactinospora rosea</name>
    <dbReference type="NCBI Taxonomy" id="2248750"/>
    <lineage>
        <taxon>Bacteria</taxon>
        <taxon>Bacillati</taxon>
        <taxon>Actinomycetota</taxon>
        <taxon>Actinomycetes</taxon>
        <taxon>Streptosporangiales</taxon>
        <taxon>Streptosporangiaceae</taxon>
        <taxon>Spongiactinospora</taxon>
    </lineage>
</organism>
<sequence>MPGGRLSHDDRRSIAAWLAEGAGYAEIARRLGRPTSTVSREVARNGGPGGYTADRAQRATGARARRRGPAPARETPAAGPVQEFVEGFAALLAGTGLSRMAARVFACLLTADAAGLTATELVRRLRVSPASVSKTVAYLETMELVTREPVPGGRRERYLIGEDAWTRAWRTDTRVHDEVAAAARRGAALMGPGTPAAARLTQMSRFFGQVSAAMGGSAISDHATADALTLIAALAHTARPLTLPELSTALDLPVAGLADAIEAIERHPVIADPFTLHRTPTAAYALTPLPDRLSAAQQAALDALA</sequence>
<dbReference type="SUPFAM" id="SSF46689">
    <property type="entry name" value="Homeodomain-like"/>
    <property type="match status" value="1"/>
</dbReference>
<dbReference type="Proteomes" id="UP000253303">
    <property type="component" value="Unassembled WGS sequence"/>
</dbReference>
<evidence type="ECO:0000259" key="2">
    <source>
        <dbReference type="SMART" id="SM00347"/>
    </source>
</evidence>